<dbReference type="SMART" id="SM00563">
    <property type="entry name" value="PlsC"/>
    <property type="match status" value="1"/>
</dbReference>
<keyword evidence="2" id="KW-0808">Transferase</keyword>
<dbReference type="Proteomes" id="UP000185860">
    <property type="component" value="Unassembled WGS sequence"/>
</dbReference>
<dbReference type="InterPro" id="IPR002123">
    <property type="entry name" value="Plipid/glycerol_acylTrfase"/>
</dbReference>
<evidence type="ECO:0000313" key="2">
    <source>
        <dbReference type="EMBL" id="OKH35976.1"/>
    </source>
</evidence>
<dbReference type="EMBL" id="MRCE01000018">
    <property type="protein sequence ID" value="OKH35976.1"/>
    <property type="molecule type" value="Genomic_DNA"/>
</dbReference>
<reference evidence="2 3" key="1">
    <citation type="submission" date="2016-11" db="EMBL/GenBank/DDBJ databases">
        <title>Draft Genome Sequences of Nine Cyanobacterial Strains from Diverse Habitats.</title>
        <authorList>
            <person name="Zhu T."/>
            <person name="Hou S."/>
            <person name="Lu X."/>
            <person name="Hess W.R."/>
        </authorList>
    </citation>
    <scope>NUCLEOTIDE SEQUENCE [LARGE SCALE GENOMIC DNA]</scope>
    <source>
        <strain evidence="2 3">IAM M-71</strain>
    </source>
</reference>
<dbReference type="GO" id="GO:0016746">
    <property type="term" value="F:acyltransferase activity"/>
    <property type="evidence" value="ECO:0007669"/>
    <property type="project" value="UniProtKB-KW"/>
</dbReference>
<dbReference type="RefSeq" id="WP_073594971.1">
    <property type="nucleotide sequence ID" value="NZ_MRCE01000018.1"/>
</dbReference>
<organism evidence="2 3">
    <name type="scientific">[Phormidium ambiguum] IAM M-71</name>
    <dbReference type="NCBI Taxonomy" id="454136"/>
    <lineage>
        <taxon>Bacteria</taxon>
        <taxon>Bacillati</taxon>
        <taxon>Cyanobacteriota</taxon>
        <taxon>Cyanophyceae</taxon>
        <taxon>Oscillatoriophycideae</taxon>
        <taxon>Aerosakkonematales</taxon>
        <taxon>Aerosakkonemataceae</taxon>
        <taxon>Floridanema</taxon>
    </lineage>
</organism>
<accession>A0A1U7IG48</accession>
<dbReference type="AlphaFoldDB" id="A0A1U7IG48"/>
<evidence type="ECO:0000313" key="3">
    <source>
        <dbReference type="Proteomes" id="UP000185860"/>
    </source>
</evidence>
<protein>
    <submittedName>
        <fullName evidence="2">Glycerol acyltransferase</fullName>
    </submittedName>
</protein>
<comment type="caution">
    <text evidence="2">The sequence shown here is derived from an EMBL/GenBank/DDBJ whole genome shotgun (WGS) entry which is preliminary data.</text>
</comment>
<evidence type="ECO:0000259" key="1">
    <source>
        <dbReference type="SMART" id="SM00563"/>
    </source>
</evidence>
<name>A0A1U7IG48_9CYAN</name>
<dbReference type="OrthoDB" id="524611at2"/>
<gene>
    <name evidence="2" type="ORF">NIES2119_18425</name>
</gene>
<sequence length="474" mass="54660">MTNNIQVQPRLEFIPQNFNPLVFQWCQLILPLWLRSRTNIAEIKAENLATLVDLYKQFQDNKIRFLMAFRHPNVDDPYCLMYLLTRLLPQAAKQQGIPLKKPTHGHFIYDRGIPLWAGSSVGWLYSQLGGTPIHRGKLDRVGLRSIRQLFVDGQFPMMASPEGATNGHNEIVSPIEPGIAQMGFWCAEDLLAAKRSEEVFLLPIGIQYYYINPPWLSLEKLLTQLEIDSGLSPNTNFEFVISNEVKFTSEREANLYKRLYRLGFHIVGLMEDFYTKFYHKTPQQISQDSVTDPTELLSLRLQSLLDTALKVAEESFHIPTKGSVIDRCRKLEQAGWDWIYREDIKNLEVLSPLERGLADRIAEEASKRMWHMRLVESFVAVTGKYVYEKPSVERFAETTLLLWDMLTRIKGGNPFKRPKLGKQRVEMSIGNPLSVSSRYDDYKTSRRKAVNDLTQDLQTGLEKLIVKNSYPNSL</sequence>
<feature type="domain" description="Phospholipid/glycerol acyltransferase" evidence="1">
    <location>
        <begin position="65"/>
        <end position="209"/>
    </location>
</feature>
<proteinExistence type="predicted"/>
<dbReference type="STRING" id="454136.NIES2119_18425"/>
<keyword evidence="2" id="KW-0012">Acyltransferase</keyword>